<protein>
    <submittedName>
        <fullName evidence="13">CD276 antigen-like</fullName>
    </submittedName>
</protein>
<keyword evidence="5 11" id="KW-1133">Transmembrane helix</keyword>
<dbReference type="KEGG" id="kmr:108251257"/>
<evidence type="ECO:0000256" key="10">
    <source>
        <dbReference type="ARBA" id="ARBA00023319"/>
    </source>
</evidence>
<keyword evidence="9" id="KW-0325">Glycoprotein</keyword>
<keyword evidence="10" id="KW-0393">Immunoglobulin domain</keyword>
<organism evidence="13 14">
    <name type="scientific">Kryptolebias marmoratus</name>
    <name type="common">Mangrove killifish</name>
    <name type="synonym">Rivulus marmoratus</name>
    <dbReference type="NCBI Taxonomy" id="37003"/>
    <lineage>
        <taxon>Eukaryota</taxon>
        <taxon>Metazoa</taxon>
        <taxon>Chordata</taxon>
        <taxon>Craniata</taxon>
        <taxon>Vertebrata</taxon>
        <taxon>Euteleostomi</taxon>
        <taxon>Actinopterygii</taxon>
        <taxon>Neopterygii</taxon>
        <taxon>Teleostei</taxon>
        <taxon>Neoteleostei</taxon>
        <taxon>Acanthomorphata</taxon>
        <taxon>Ovalentaria</taxon>
        <taxon>Atherinomorphae</taxon>
        <taxon>Cyprinodontiformes</taxon>
        <taxon>Rivulidae</taxon>
        <taxon>Kryptolebias</taxon>
    </lineage>
</organism>
<dbReference type="GO" id="GO:0031295">
    <property type="term" value="P:T cell costimulation"/>
    <property type="evidence" value="ECO:0007669"/>
    <property type="project" value="TreeGrafter"/>
</dbReference>
<dbReference type="PANTHER" id="PTHR25466:SF14">
    <property type="entry name" value="BUTYROPHILIN SUBFAMILY 2 MEMBER A2-LIKE-RELATED"/>
    <property type="match status" value="1"/>
</dbReference>
<dbReference type="GO" id="GO:0009897">
    <property type="term" value="C:external side of plasma membrane"/>
    <property type="evidence" value="ECO:0007669"/>
    <property type="project" value="TreeGrafter"/>
</dbReference>
<dbReference type="InterPro" id="IPR053896">
    <property type="entry name" value="BTN3A2-like_Ig-C"/>
</dbReference>
<evidence type="ECO:0000256" key="5">
    <source>
        <dbReference type="ARBA" id="ARBA00022989"/>
    </source>
</evidence>
<dbReference type="GO" id="GO:0007166">
    <property type="term" value="P:cell surface receptor signaling pathway"/>
    <property type="evidence" value="ECO:0007669"/>
    <property type="project" value="TreeGrafter"/>
</dbReference>
<dbReference type="GO" id="GO:0006955">
    <property type="term" value="P:immune response"/>
    <property type="evidence" value="ECO:0007669"/>
    <property type="project" value="TreeGrafter"/>
</dbReference>
<evidence type="ECO:0000256" key="6">
    <source>
        <dbReference type="ARBA" id="ARBA00023136"/>
    </source>
</evidence>
<dbReference type="Ensembl" id="ENSKMAT00000020641.1">
    <property type="protein sequence ID" value="ENSKMAP00000020373.1"/>
    <property type="gene ID" value="ENSKMAG00000015142.1"/>
</dbReference>
<evidence type="ECO:0000256" key="9">
    <source>
        <dbReference type="ARBA" id="ARBA00023180"/>
    </source>
</evidence>
<feature type="domain" description="Ig-like" evidence="12">
    <location>
        <begin position="221"/>
        <end position="335"/>
    </location>
</feature>
<feature type="domain" description="Ig-like" evidence="12">
    <location>
        <begin position="51"/>
        <end position="150"/>
    </location>
</feature>
<dbReference type="Proteomes" id="UP000264800">
    <property type="component" value="Unplaced"/>
</dbReference>
<dbReference type="InterPro" id="IPR003598">
    <property type="entry name" value="Ig_sub2"/>
</dbReference>
<evidence type="ECO:0000256" key="4">
    <source>
        <dbReference type="ARBA" id="ARBA00022729"/>
    </source>
</evidence>
<dbReference type="FunFam" id="2.60.40.10:FF:000142">
    <property type="entry name" value="V-set domain-containing T-cell activation inhibitor 1"/>
    <property type="match status" value="1"/>
</dbReference>
<accession>A0A3Q3ATP6</accession>
<dbReference type="SUPFAM" id="SSF48726">
    <property type="entry name" value="Immunoglobulin"/>
    <property type="match status" value="3"/>
</dbReference>
<dbReference type="SMART" id="SM00409">
    <property type="entry name" value="IG"/>
    <property type="match status" value="2"/>
</dbReference>
<keyword evidence="7" id="KW-1015">Disulfide bond</keyword>
<dbReference type="InterPro" id="IPR013783">
    <property type="entry name" value="Ig-like_fold"/>
</dbReference>
<sequence>MQPADELFRSLVHFIHFSLVTAGRTMIELKDLKFLIVVNFLWTFSRGDPEVTCVFNSSCLLPCQFQVGSDPLIHWILMRGTANIYVHSYYENQDQLGNQDQLFKGRTSMFKDQISRGNASLLLRGVKVQDEGRYKCYTSTTGGNKESFISLKTETPVSEVSISQEGNRITCSSEGIYPEPELTWSTSPPSNMELQDRPRVQQTEEQLYSISSSLMVSDRDPDLSYSCTVRTQRNQRNQRTATLNNPASVDGSETEATIPCSSSDVPVSNFTWRFNHSQIILTKTEGETSSRVSEEWRKHVEEVSESGSLTLKDLSSTHEGVYTCEARNKEETIISNIFLRISEGSSVWKVVLGVIGVIGVIAAAVFVIKKKQLLCFKQKPNSSGYTPTNTNGAS</sequence>
<dbReference type="SMART" id="SM00406">
    <property type="entry name" value="IGv"/>
    <property type="match status" value="2"/>
</dbReference>
<dbReference type="OrthoDB" id="8882714at2759"/>
<evidence type="ECO:0000256" key="2">
    <source>
        <dbReference type="ARBA" id="ARBA00022475"/>
    </source>
</evidence>
<proteinExistence type="predicted"/>
<keyword evidence="2" id="KW-1003">Cell membrane</keyword>
<dbReference type="GeneTree" id="ENSGT00940000163670"/>
<name>A0A3Q3ATP6_KRYMA</name>
<keyword evidence="14" id="KW-1185">Reference proteome</keyword>
<keyword evidence="6 11" id="KW-0472">Membrane</keyword>
<evidence type="ECO:0000256" key="7">
    <source>
        <dbReference type="ARBA" id="ARBA00023157"/>
    </source>
</evidence>
<dbReference type="PROSITE" id="PS50835">
    <property type="entry name" value="IG_LIKE"/>
    <property type="match status" value="2"/>
</dbReference>
<dbReference type="CDD" id="cd00096">
    <property type="entry name" value="Ig"/>
    <property type="match status" value="1"/>
</dbReference>
<dbReference type="InterPro" id="IPR036179">
    <property type="entry name" value="Ig-like_dom_sf"/>
</dbReference>
<dbReference type="InterPro" id="IPR013106">
    <property type="entry name" value="Ig_V-set"/>
</dbReference>
<evidence type="ECO:0000256" key="11">
    <source>
        <dbReference type="SAM" id="Phobius"/>
    </source>
</evidence>
<dbReference type="Pfam" id="PF07686">
    <property type="entry name" value="V-set"/>
    <property type="match status" value="1"/>
</dbReference>
<dbReference type="Pfam" id="PF22705">
    <property type="entry name" value="C2-set_3"/>
    <property type="match status" value="1"/>
</dbReference>
<dbReference type="GO" id="GO:0071222">
    <property type="term" value="P:cellular response to lipopolysaccharide"/>
    <property type="evidence" value="ECO:0007669"/>
    <property type="project" value="TreeGrafter"/>
</dbReference>
<dbReference type="GO" id="GO:0042102">
    <property type="term" value="P:positive regulation of T cell proliferation"/>
    <property type="evidence" value="ECO:0007669"/>
    <property type="project" value="TreeGrafter"/>
</dbReference>
<dbReference type="Pfam" id="PF13927">
    <property type="entry name" value="Ig_3"/>
    <property type="match status" value="1"/>
</dbReference>
<evidence type="ECO:0000313" key="13">
    <source>
        <dbReference type="Ensembl" id="ENSKMAP00000020373.1"/>
    </source>
</evidence>
<keyword evidence="8" id="KW-0675">Receptor</keyword>
<dbReference type="OMA" id="DQHGHQD"/>
<dbReference type="RefSeq" id="XP_017296979.3">
    <property type="nucleotide sequence ID" value="XM_017441490.3"/>
</dbReference>
<dbReference type="Gene3D" id="2.60.40.10">
    <property type="entry name" value="Immunoglobulins"/>
    <property type="match status" value="3"/>
</dbReference>
<evidence type="ECO:0000313" key="14">
    <source>
        <dbReference type="Proteomes" id="UP000264800"/>
    </source>
</evidence>
<feature type="transmembrane region" description="Helical" evidence="11">
    <location>
        <begin position="347"/>
        <end position="368"/>
    </location>
</feature>
<dbReference type="InterPro" id="IPR007110">
    <property type="entry name" value="Ig-like_dom"/>
</dbReference>
<evidence type="ECO:0000256" key="3">
    <source>
        <dbReference type="ARBA" id="ARBA00022692"/>
    </source>
</evidence>
<reference evidence="13" key="1">
    <citation type="submission" date="2025-08" db="UniProtKB">
        <authorList>
            <consortium name="Ensembl"/>
        </authorList>
    </citation>
    <scope>IDENTIFICATION</scope>
</reference>
<keyword evidence="3 11" id="KW-0812">Transmembrane</keyword>
<evidence type="ECO:0000259" key="12">
    <source>
        <dbReference type="PROSITE" id="PS50835"/>
    </source>
</evidence>
<dbReference type="GeneID" id="108251257"/>
<evidence type="ECO:0000256" key="8">
    <source>
        <dbReference type="ARBA" id="ARBA00023170"/>
    </source>
</evidence>
<dbReference type="AlphaFoldDB" id="A0A3Q3ATP6"/>
<comment type="subcellular location">
    <subcellularLocation>
        <location evidence="1">Cell membrane</location>
        <topology evidence="1">Single-pass type I membrane protein</topology>
    </subcellularLocation>
</comment>
<dbReference type="InterPro" id="IPR051713">
    <property type="entry name" value="T-cell_Activation_Regulation"/>
</dbReference>
<dbReference type="CDD" id="cd16091">
    <property type="entry name" value="IgV_HHLA2"/>
    <property type="match status" value="1"/>
</dbReference>
<dbReference type="PANTHER" id="PTHR25466">
    <property type="entry name" value="T-LYMPHOCYTE ACTIVATION ANTIGEN"/>
    <property type="match status" value="1"/>
</dbReference>
<dbReference type="InterPro" id="IPR003599">
    <property type="entry name" value="Ig_sub"/>
</dbReference>
<dbReference type="SMART" id="SM00408">
    <property type="entry name" value="IGc2"/>
    <property type="match status" value="2"/>
</dbReference>
<keyword evidence="4" id="KW-0732">Signal</keyword>
<evidence type="ECO:0000256" key="1">
    <source>
        <dbReference type="ARBA" id="ARBA00004251"/>
    </source>
</evidence>
<dbReference type="GO" id="GO:0042130">
    <property type="term" value="P:negative regulation of T cell proliferation"/>
    <property type="evidence" value="ECO:0007669"/>
    <property type="project" value="TreeGrafter"/>
</dbReference>
<reference evidence="13" key="2">
    <citation type="submission" date="2025-09" db="UniProtKB">
        <authorList>
            <consortium name="Ensembl"/>
        </authorList>
    </citation>
    <scope>IDENTIFICATION</scope>
</reference>